<dbReference type="GO" id="GO:0003676">
    <property type="term" value="F:nucleic acid binding"/>
    <property type="evidence" value="ECO:0007669"/>
    <property type="project" value="InterPro"/>
</dbReference>
<dbReference type="PANTHER" id="PTHR21527">
    <property type="entry name" value="NUCLEOPORIN NUP35"/>
    <property type="match status" value="1"/>
</dbReference>
<gene>
    <name evidence="13" type="primary">LOC112282449</name>
    <name evidence="12" type="ORF">PHYPA_007705</name>
</gene>
<dbReference type="PaxDb" id="3218-PP1S169_102V6.1"/>
<dbReference type="GO" id="GO:0044613">
    <property type="term" value="C:nuclear pore central transport channel"/>
    <property type="evidence" value="ECO:0000318"/>
    <property type="project" value="GO_Central"/>
</dbReference>
<evidence type="ECO:0000256" key="9">
    <source>
        <dbReference type="PROSITE-ProRule" id="PRU00804"/>
    </source>
</evidence>
<dbReference type="Gene3D" id="3.30.70.330">
    <property type="match status" value="1"/>
</dbReference>
<evidence type="ECO:0000256" key="3">
    <source>
        <dbReference type="ARBA" id="ARBA00022448"/>
    </source>
</evidence>
<keyword evidence="6" id="KW-0811">Translocation</keyword>
<feature type="compositionally biased region" description="Polar residues" evidence="10">
    <location>
        <begin position="1"/>
        <end position="19"/>
    </location>
</feature>
<dbReference type="PANTHER" id="PTHR21527:SF6">
    <property type="entry name" value="NUCLEOPORIN NUP35"/>
    <property type="match status" value="1"/>
</dbReference>
<evidence type="ECO:0000256" key="8">
    <source>
        <dbReference type="ARBA" id="ARBA00023242"/>
    </source>
</evidence>
<dbReference type="FunCoup" id="A9T5N8">
    <property type="interactions" value="2942"/>
</dbReference>
<feature type="region of interest" description="Disordered" evidence="10">
    <location>
        <begin position="79"/>
        <end position="116"/>
    </location>
</feature>
<evidence type="ECO:0000313" key="12">
    <source>
        <dbReference type="EMBL" id="PNR54029.1"/>
    </source>
</evidence>
<dbReference type="GeneID" id="112282449"/>
<sequence>MNTPGTVPRSTMKGRSQSLFYRDLSATPVTRAPASRRDLGTPGQVAAVAALWRENVGGMDPPPPPMFTLEDRVERSVDAAPVADQTYRSLESMKYTEGRSPVRTPSSSEQRDYNSYNYPDPIMGSPMFSASPPTPPQNDSIGSPIWWSASKDRSTHEGVLGRTGEKDGSSPVSGVVQPPQQKLGGLLALEPPRDIVRPEVLLSGCAADAMEGDEWVTVFGFGAAETNTVMREFEKCGPIVDHVSGPGGANWIHIQYQNRYDAKKALLKDGMLLNGSLIVGVKSLDLAQRQILTSRQEHPASMILPPRSTGWGAANASGQVSQRPYYVQRTENGSRSSGVLAMPEKSTVTKFVEFVFGM</sequence>
<reference evidence="12 14" key="1">
    <citation type="journal article" date="2008" name="Science">
        <title>The Physcomitrella genome reveals evolutionary insights into the conquest of land by plants.</title>
        <authorList>
            <person name="Rensing S."/>
            <person name="Lang D."/>
            <person name="Zimmer A."/>
            <person name="Terry A."/>
            <person name="Salamov A."/>
            <person name="Shapiro H."/>
            <person name="Nishiyama T."/>
            <person name="Perroud P.-F."/>
            <person name="Lindquist E."/>
            <person name="Kamisugi Y."/>
            <person name="Tanahashi T."/>
            <person name="Sakakibara K."/>
            <person name="Fujita T."/>
            <person name="Oishi K."/>
            <person name="Shin-I T."/>
            <person name="Kuroki Y."/>
            <person name="Toyoda A."/>
            <person name="Suzuki Y."/>
            <person name="Hashimoto A."/>
            <person name="Yamaguchi K."/>
            <person name="Sugano A."/>
            <person name="Kohara Y."/>
            <person name="Fujiyama A."/>
            <person name="Anterola A."/>
            <person name="Aoki S."/>
            <person name="Ashton N."/>
            <person name="Barbazuk W.B."/>
            <person name="Barker E."/>
            <person name="Bennetzen J."/>
            <person name="Bezanilla M."/>
            <person name="Blankenship R."/>
            <person name="Cho S.H."/>
            <person name="Dutcher S."/>
            <person name="Estelle M."/>
            <person name="Fawcett J.A."/>
            <person name="Gundlach H."/>
            <person name="Hanada K."/>
            <person name="Heyl A."/>
            <person name="Hicks K.A."/>
            <person name="Hugh J."/>
            <person name="Lohr M."/>
            <person name="Mayer K."/>
            <person name="Melkozernov A."/>
            <person name="Murata T."/>
            <person name="Nelson D."/>
            <person name="Pils B."/>
            <person name="Prigge M."/>
            <person name="Reiss B."/>
            <person name="Renner T."/>
            <person name="Rombauts S."/>
            <person name="Rushton P."/>
            <person name="Sanderfoot A."/>
            <person name="Schween G."/>
            <person name="Shiu S.-H."/>
            <person name="Stueber K."/>
            <person name="Theodoulou F.L."/>
            <person name="Tu H."/>
            <person name="Van de Peer Y."/>
            <person name="Verrier P.J."/>
            <person name="Waters E."/>
            <person name="Wood A."/>
            <person name="Yang L."/>
            <person name="Cove D."/>
            <person name="Cuming A."/>
            <person name="Hasebe M."/>
            <person name="Lucas S."/>
            <person name="Mishler D.B."/>
            <person name="Reski R."/>
            <person name="Grigoriev I."/>
            <person name="Quatrano R.S."/>
            <person name="Boore J.L."/>
        </authorList>
    </citation>
    <scope>NUCLEOTIDE SEQUENCE [LARGE SCALE GENOMIC DNA]</scope>
    <source>
        <strain evidence="13 14">cv. Gransden 2004</strain>
    </source>
</reference>
<evidence type="ECO:0000256" key="7">
    <source>
        <dbReference type="ARBA" id="ARBA00023132"/>
    </source>
</evidence>
<accession>A9T5N8</accession>
<dbReference type="RefSeq" id="XP_024375803.1">
    <property type="nucleotide sequence ID" value="XM_024520035.2"/>
</dbReference>
<evidence type="ECO:0000256" key="6">
    <source>
        <dbReference type="ARBA" id="ARBA00023010"/>
    </source>
</evidence>
<reference evidence="13" key="3">
    <citation type="submission" date="2020-12" db="UniProtKB">
        <authorList>
            <consortium name="EnsemblPlants"/>
        </authorList>
    </citation>
    <scope>IDENTIFICATION</scope>
</reference>
<feature type="region of interest" description="Disordered" evidence="10">
    <location>
        <begin position="155"/>
        <end position="179"/>
    </location>
</feature>
<name>A9T5N8_PHYPA</name>
<dbReference type="HOGENOM" id="CLU_042110_0_0_1"/>
<dbReference type="GO" id="GO:0005543">
    <property type="term" value="F:phospholipid binding"/>
    <property type="evidence" value="ECO:0000318"/>
    <property type="project" value="GO_Central"/>
</dbReference>
<dbReference type="EnsemblPlants" id="Pp3c5_15240V3.2">
    <property type="protein sequence ID" value="Pp3c5_15240V3.2"/>
    <property type="gene ID" value="Pp3c5_15240"/>
</dbReference>
<keyword evidence="14" id="KW-1185">Reference proteome</keyword>
<evidence type="ECO:0000313" key="14">
    <source>
        <dbReference type="Proteomes" id="UP000006727"/>
    </source>
</evidence>
<dbReference type="AlphaFoldDB" id="A9T5N8"/>
<dbReference type="Gramene" id="Pp3c5_15240V3.2">
    <property type="protein sequence ID" value="Pp3c5_15240V3.2"/>
    <property type="gene ID" value="Pp3c5_15240"/>
</dbReference>
<dbReference type="InterPro" id="IPR007846">
    <property type="entry name" value="RRM_NUP35_dom"/>
</dbReference>
<dbReference type="EnsemblPlants" id="Pp3c5_15240V3.1">
    <property type="protein sequence ID" value="Pp3c5_15240V3.1"/>
    <property type="gene ID" value="Pp3c5_15240"/>
</dbReference>
<dbReference type="CDD" id="cd12441">
    <property type="entry name" value="RRM_Nup53_like"/>
    <property type="match status" value="1"/>
</dbReference>
<evidence type="ECO:0000256" key="5">
    <source>
        <dbReference type="ARBA" id="ARBA00022927"/>
    </source>
</evidence>
<dbReference type="SUPFAM" id="SSF54928">
    <property type="entry name" value="RNA-binding domain, RBD"/>
    <property type="match status" value="1"/>
</dbReference>
<dbReference type="FunFam" id="3.30.70.330:FF:000095">
    <property type="entry name" value="Putative Nucleoporin NUP53"/>
    <property type="match status" value="1"/>
</dbReference>
<dbReference type="STRING" id="3218.A9T5N8"/>
<organism evidence="12">
    <name type="scientific">Physcomitrium patens</name>
    <name type="common">Spreading-leaved earth moss</name>
    <name type="synonym">Physcomitrella patens</name>
    <dbReference type="NCBI Taxonomy" id="3218"/>
    <lineage>
        <taxon>Eukaryota</taxon>
        <taxon>Viridiplantae</taxon>
        <taxon>Streptophyta</taxon>
        <taxon>Embryophyta</taxon>
        <taxon>Bryophyta</taxon>
        <taxon>Bryophytina</taxon>
        <taxon>Bryopsida</taxon>
        <taxon>Funariidae</taxon>
        <taxon>Funariales</taxon>
        <taxon>Funariaceae</taxon>
        <taxon>Physcomitrium</taxon>
    </lineage>
</organism>
<dbReference type="EMBL" id="ABEU02000005">
    <property type="protein sequence ID" value="PNR54029.1"/>
    <property type="molecule type" value="Genomic_DNA"/>
</dbReference>
<dbReference type="GO" id="GO:0031965">
    <property type="term" value="C:nuclear membrane"/>
    <property type="evidence" value="ECO:0007669"/>
    <property type="project" value="InterPro"/>
</dbReference>
<dbReference type="PROSITE" id="PS51472">
    <property type="entry name" value="RRM_NUP35"/>
    <property type="match status" value="1"/>
</dbReference>
<dbReference type="InterPro" id="IPR035979">
    <property type="entry name" value="RBD_domain_sf"/>
</dbReference>
<dbReference type="OrthoDB" id="1733656at2759"/>
<feature type="domain" description="RRM Nup35-type" evidence="11">
    <location>
        <begin position="210"/>
        <end position="291"/>
    </location>
</feature>
<dbReference type="GO" id="GO:0006607">
    <property type="term" value="P:NLS-bearing protein import into nucleus"/>
    <property type="evidence" value="ECO:0000318"/>
    <property type="project" value="GO_Central"/>
</dbReference>
<keyword evidence="4 9" id="KW-0509">mRNA transport</keyword>
<dbReference type="PIRSF" id="PIRSF038119">
    <property type="entry name" value="Nucleoporin_NUP53"/>
    <property type="match status" value="1"/>
</dbReference>
<protein>
    <recommendedName>
        <fullName evidence="11">RRM Nup35-type domain-containing protein</fullName>
    </recommendedName>
</protein>
<evidence type="ECO:0000256" key="2">
    <source>
        <dbReference type="ARBA" id="ARBA00009454"/>
    </source>
</evidence>
<evidence type="ECO:0000313" key="13">
    <source>
        <dbReference type="EnsemblPlants" id="Pp3c5_15240V3.1"/>
    </source>
</evidence>
<feature type="compositionally biased region" description="Polar residues" evidence="10">
    <location>
        <begin position="103"/>
        <end position="116"/>
    </location>
</feature>
<dbReference type="GO" id="GO:0044615">
    <property type="term" value="C:nuclear pore nuclear basket"/>
    <property type="evidence" value="ECO:0000318"/>
    <property type="project" value="GO_Central"/>
</dbReference>
<dbReference type="eggNOG" id="KOG4285">
    <property type="taxonomic scope" value="Eukaryota"/>
</dbReference>
<keyword evidence="8 9" id="KW-0539">Nucleus</keyword>
<comment type="subcellular location">
    <subcellularLocation>
        <location evidence="1">Nucleus</location>
        <location evidence="1">Nuclear pore complex</location>
    </subcellularLocation>
</comment>
<dbReference type="OMA" id="GPREANW"/>
<keyword evidence="3 9" id="KW-0813">Transport</keyword>
<dbReference type="GO" id="GO:0006999">
    <property type="term" value="P:nuclear pore organization"/>
    <property type="evidence" value="ECO:0000318"/>
    <property type="project" value="GO_Central"/>
</dbReference>
<dbReference type="InterPro" id="IPR017389">
    <property type="entry name" value="Nucleoporin_NUP53"/>
</dbReference>
<evidence type="ECO:0000256" key="1">
    <source>
        <dbReference type="ARBA" id="ARBA00004567"/>
    </source>
</evidence>
<dbReference type="Pfam" id="PF05172">
    <property type="entry name" value="RRM_Nup35"/>
    <property type="match status" value="1"/>
</dbReference>
<keyword evidence="5" id="KW-0653">Protein transport</keyword>
<dbReference type="KEGG" id="ppp:112282449"/>
<dbReference type="GO" id="GO:0017056">
    <property type="term" value="F:structural constituent of nuclear pore"/>
    <property type="evidence" value="ECO:0000318"/>
    <property type="project" value="GO_Central"/>
</dbReference>
<feature type="region of interest" description="Disordered" evidence="10">
    <location>
        <begin position="1"/>
        <end position="41"/>
    </location>
</feature>
<evidence type="ECO:0000259" key="11">
    <source>
        <dbReference type="PROSITE" id="PS51472"/>
    </source>
</evidence>
<dbReference type="GO" id="GO:0051028">
    <property type="term" value="P:mRNA transport"/>
    <property type="evidence" value="ECO:0007669"/>
    <property type="project" value="UniProtKB-UniRule"/>
</dbReference>
<dbReference type="Gramene" id="Pp3c5_15240V3.1">
    <property type="protein sequence ID" value="Pp3c5_15240V3.1"/>
    <property type="gene ID" value="Pp3c5_15240"/>
</dbReference>
<proteinExistence type="inferred from homology"/>
<keyword evidence="7 9" id="KW-0906">Nuclear pore complex</keyword>
<evidence type="ECO:0000256" key="10">
    <source>
        <dbReference type="SAM" id="MobiDB-lite"/>
    </source>
</evidence>
<comment type="similarity">
    <text evidence="2">Belongs to the Nup35 family.</text>
</comment>
<dbReference type="Proteomes" id="UP000006727">
    <property type="component" value="Chromosome 5"/>
</dbReference>
<evidence type="ECO:0000256" key="4">
    <source>
        <dbReference type="ARBA" id="ARBA00022816"/>
    </source>
</evidence>
<dbReference type="InterPro" id="IPR012677">
    <property type="entry name" value="Nucleotide-bd_a/b_plait_sf"/>
</dbReference>
<reference evidence="12 14" key="2">
    <citation type="journal article" date="2018" name="Plant J.">
        <title>The Physcomitrella patens chromosome-scale assembly reveals moss genome structure and evolution.</title>
        <authorList>
            <person name="Lang D."/>
            <person name="Ullrich K.K."/>
            <person name="Murat F."/>
            <person name="Fuchs J."/>
            <person name="Jenkins J."/>
            <person name="Haas F.B."/>
            <person name="Piednoel M."/>
            <person name="Gundlach H."/>
            <person name="Van Bel M."/>
            <person name="Meyberg R."/>
            <person name="Vives C."/>
            <person name="Morata J."/>
            <person name="Symeonidi A."/>
            <person name="Hiss M."/>
            <person name="Muchero W."/>
            <person name="Kamisugi Y."/>
            <person name="Saleh O."/>
            <person name="Blanc G."/>
            <person name="Decker E.L."/>
            <person name="van Gessel N."/>
            <person name="Grimwood J."/>
            <person name="Hayes R.D."/>
            <person name="Graham S.W."/>
            <person name="Gunter L.E."/>
            <person name="McDaniel S.F."/>
            <person name="Hoernstein S.N.W."/>
            <person name="Larsson A."/>
            <person name="Li F.W."/>
            <person name="Perroud P.F."/>
            <person name="Phillips J."/>
            <person name="Ranjan P."/>
            <person name="Rokshar D.S."/>
            <person name="Rothfels C.J."/>
            <person name="Schneider L."/>
            <person name="Shu S."/>
            <person name="Stevenson D.W."/>
            <person name="Thummler F."/>
            <person name="Tillich M."/>
            <person name="Villarreal Aguilar J.C."/>
            <person name="Widiez T."/>
            <person name="Wong G.K."/>
            <person name="Wymore A."/>
            <person name="Zhang Y."/>
            <person name="Zimmer A.D."/>
            <person name="Quatrano R.S."/>
            <person name="Mayer K.F.X."/>
            <person name="Goodstein D."/>
            <person name="Casacuberta J.M."/>
            <person name="Vandepoele K."/>
            <person name="Reski R."/>
            <person name="Cuming A.C."/>
            <person name="Tuskan G.A."/>
            <person name="Maumus F."/>
            <person name="Salse J."/>
            <person name="Schmutz J."/>
            <person name="Rensing S.A."/>
        </authorList>
    </citation>
    <scope>NUCLEOTIDE SEQUENCE [LARGE SCALE GENOMIC DNA]</scope>
    <source>
        <strain evidence="13 14">cv. Gransden 2004</strain>
    </source>
</reference>